<name>A0ABV9FT14_9NOCA</name>
<dbReference type="Proteomes" id="UP001595914">
    <property type="component" value="Unassembled WGS sequence"/>
</dbReference>
<dbReference type="EMBL" id="JBHSFO010000003">
    <property type="protein sequence ID" value="MFC4603389.1"/>
    <property type="molecule type" value="Genomic_DNA"/>
</dbReference>
<reference evidence="12" key="1">
    <citation type="journal article" date="2019" name="Int. J. Syst. Evol. Microbiol.">
        <title>The Global Catalogue of Microorganisms (GCM) 10K type strain sequencing project: providing services to taxonomists for standard genome sequencing and annotation.</title>
        <authorList>
            <consortium name="The Broad Institute Genomics Platform"/>
            <consortium name="The Broad Institute Genome Sequencing Center for Infectious Disease"/>
            <person name="Wu L."/>
            <person name="Ma J."/>
        </authorList>
    </citation>
    <scope>NUCLEOTIDE SEQUENCE [LARGE SCALE GENOMIC DNA]</scope>
    <source>
        <strain evidence="12">CCUG 54520</strain>
    </source>
</reference>
<dbReference type="SUPFAM" id="SSF55729">
    <property type="entry name" value="Acyl-CoA N-acyltransferases (Nat)"/>
    <property type="match status" value="1"/>
</dbReference>
<keyword evidence="7 9" id="KW-0012">Acyltransferase</keyword>
<dbReference type="InterPro" id="IPR012772">
    <property type="entry name" value="Ectoine_EctA"/>
</dbReference>
<proteinExistence type="inferred from homology"/>
<keyword evidence="12" id="KW-1185">Reference proteome</keyword>
<evidence type="ECO:0000313" key="11">
    <source>
        <dbReference type="EMBL" id="MFC4603389.1"/>
    </source>
</evidence>
<evidence type="ECO:0000256" key="8">
    <source>
        <dbReference type="ARBA" id="ARBA00048924"/>
    </source>
</evidence>
<keyword evidence="6 9" id="KW-0808">Transferase</keyword>
<dbReference type="RefSeq" id="WP_378415350.1">
    <property type="nucleotide sequence ID" value="NZ_JBHSFO010000003.1"/>
</dbReference>
<evidence type="ECO:0000256" key="6">
    <source>
        <dbReference type="ARBA" id="ARBA00022679"/>
    </source>
</evidence>
<feature type="domain" description="N-acetyltransferase" evidence="10">
    <location>
        <begin position="14"/>
        <end position="161"/>
    </location>
</feature>
<dbReference type="InterPro" id="IPR016181">
    <property type="entry name" value="Acyl_CoA_acyltransferase"/>
</dbReference>
<evidence type="ECO:0000256" key="5">
    <source>
        <dbReference type="ARBA" id="ARBA00017935"/>
    </source>
</evidence>
<evidence type="ECO:0000256" key="4">
    <source>
        <dbReference type="ARBA" id="ARBA00012355"/>
    </source>
</evidence>
<comment type="catalytic activity">
    <reaction evidence="8 9">
        <text>L-2,4-diaminobutanoate + acetyl-CoA = (2S)-4-acetamido-2-aminobutanoate + CoA + H(+)</text>
        <dbReference type="Rhea" id="RHEA:16901"/>
        <dbReference type="ChEBI" id="CHEBI:15378"/>
        <dbReference type="ChEBI" id="CHEBI:57287"/>
        <dbReference type="ChEBI" id="CHEBI:57288"/>
        <dbReference type="ChEBI" id="CHEBI:58761"/>
        <dbReference type="ChEBI" id="CHEBI:58929"/>
        <dbReference type="EC" id="2.3.1.178"/>
    </reaction>
</comment>
<dbReference type="PANTHER" id="PTHR43072">
    <property type="entry name" value="N-ACETYLTRANSFERASE"/>
    <property type="match status" value="1"/>
</dbReference>
<evidence type="ECO:0000256" key="3">
    <source>
        <dbReference type="ARBA" id="ARBA00010712"/>
    </source>
</evidence>
<dbReference type="GO" id="GO:0033816">
    <property type="term" value="F:diaminobutyrate acetyltransferase activity"/>
    <property type="evidence" value="ECO:0007669"/>
    <property type="project" value="UniProtKB-EC"/>
</dbReference>
<evidence type="ECO:0000256" key="7">
    <source>
        <dbReference type="ARBA" id="ARBA00023315"/>
    </source>
</evidence>
<comment type="function">
    <text evidence="1 9">Catalyzes the acetylation of L-2,4-diaminobutyrate (DABA) to gamma-N-acetyl-alpha,gamma-diaminobutyric acid (ADABA) with acetyl coenzyme A.</text>
</comment>
<organism evidence="11 12">
    <name type="scientific">Rhodococcus kronopolitis</name>
    <dbReference type="NCBI Taxonomy" id="1460226"/>
    <lineage>
        <taxon>Bacteria</taxon>
        <taxon>Bacillati</taxon>
        <taxon>Actinomycetota</taxon>
        <taxon>Actinomycetes</taxon>
        <taxon>Mycobacteriales</taxon>
        <taxon>Nocardiaceae</taxon>
        <taxon>Rhodococcus</taxon>
    </lineage>
</organism>
<dbReference type="Pfam" id="PF00583">
    <property type="entry name" value="Acetyltransf_1"/>
    <property type="match status" value="1"/>
</dbReference>
<dbReference type="CDD" id="cd04301">
    <property type="entry name" value="NAT_SF"/>
    <property type="match status" value="1"/>
</dbReference>
<comment type="similarity">
    <text evidence="3 9">Belongs to the acetyltransferase family. EctA subfamily.</text>
</comment>
<dbReference type="NCBIfam" id="TIGR02406">
    <property type="entry name" value="ectoine_EctA"/>
    <property type="match status" value="1"/>
</dbReference>
<evidence type="ECO:0000259" key="10">
    <source>
        <dbReference type="PROSITE" id="PS51186"/>
    </source>
</evidence>
<accession>A0ABV9FT14</accession>
<comment type="pathway">
    <text evidence="2 9">Amine and polyamine biosynthesis; ectoine biosynthesis; L-ectoine from L-aspartate 4-semialdehyde: step 2/3.</text>
</comment>
<dbReference type="InterPro" id="IPR000182">
    <property type="entry name" value="GNAT_dom"/>
</dbReference>
<dbReference type="Gene3D" id="3.40.630.30">
    <property type="match status" value="1"/>
</dbReference>
<evidence type="ECO:0000256" key="9">
    <source>
        <dbReference type="RuleBase" id="RU365045"/>
    </source>
</evidence>
<evidence type="ECO:0000256" key="1">
    <source>
        <dbReference type="ARBA" id="ARBA00003741"/>
    </source>
</evidence>
<gene>
    <name evidence="9 11" type="primary">ectA</name>
    <name evidence="11" type="ORF">ACFO6S_06805</name>
</gene>
<sequence length="175" mass="19435">MPDNLATAARAETMTLRRPRLSDGTRMWQIACDSGVLDVNSSYAYLLWCRDFRNTSAVAELDGRVVGFVTGYIRSEAPDTVFIWQVAVDAAARGRGIGVAMLDRVLTRVRPFSVRFVETTITAQNSGSIAMFTSLARRHDTGIYCRPLLSADHFPDTHETEDLYTIGPIHKGGHR</sequence>
<dbReference type="EC" id="2.3.1.178" evidence="4 9"/>
<evidence type="ECO:0000313" key="12">
    <source>
        <dbReference type="Proteomes" id="UP001595914"/>
    </source>
</evidence>
<evidence type="ECO:0000256" key="2">
    <source>
        <dbReference type="ARBA" id="ARBA00004978"/>
    </source>
</evidence>
<protein>
    <recommendedName>
        <fullName evidence="5 9">L-2,4-diaminobutyric acid acetyltransferase</fullName>
        <shortName evidence="9">DABA acetyltransferase</shortName>
        <ecNumber evidence="4 9">2.3.1.178</ecNumber>
    </recommendedName>
</protein>
<dbReference type="PROSITE" id="PS51186">
    <property type="entry name" value="GNAT"/>
    <property type="match status" value="1"/>
</dbReference>
<comment type="caution">
    <text evidence="11">The sequence shown here is derived from an EMBL/GenBank/DDBJ whole genome shotgun (WGS) entry which is preliminary data.</text>
</comment>